<gene>
    <name evidence="2" type="ORF">ARMGADRAFT_1038035</name>
</gene>
<dbReference type="EMBL" id="KZ293708">
    <property type="protein sequence ID" value="PBK83239.1"/>
    <property type="molecule type" value="Genomic_DNA"/>
</dbReference>
<protein>
    <submittedName>
        <fullName evidence="2">Uncharacterized protein</fullName>
    </submittedName>
</protein>
<evidence type="ECO:0000313" key="3">
    <source>
        <dbReference type="Proteomes" id="UP000217790"/>
    </source>
</evidence>
<proteinExistence type="predicted"/>
<organism evidence="2 3">
    <name type="scientific">Armillaria gallica</name>
    <name type="common">Bulbous honey fungus</name>
    <name type="synonym">Armillaria bulbosa</name>
    <dbReference type="NCBI Taxonomy" id="47427"/>
    <lineage>
        <taxon>Eukaryota</taxon>
        <taxon>Fungi</taxon>
        <taxon>Dikarya</taxon>
        <taxon>Basidiomycota</taxon>
        <taxon>Agaricomycotina</taxon>
        <taxon>Agaricomycetes</taxon>
        <taxon>Agaricomycetidae</taxon>
        <taxon>Agaricales</taxon>
        <taxon>Marasmiineae</taxon>
        <taxon>Physalacriaceae</taxon>
        <taxon>Armillaria</taxon>
    </lineage>
</organism>
<name>A0A2H3CJH5_ARMGA</name>
<accession>A0A2H3CJH5</accession>
<dbReference type="AlphaFoldDB" id="A0A2H3CJH5"/>
<keyword evidence="3" id="KW-1185">Reference proteome</keyword>
<evidence type="ECO:0000256" key="1">
    <source>
        <dbReference type="SAM" id="MobiDB-lite"/>
    </source>
</evidence>
<dbReference type="STRING" id="47427.A0A2H3CJH5"/>
<dbReference type="Proteomes" id="UP000217790">
    <property type="component" value="Unassembled WGS sequence"/>
</dbReference>
<sequence>MTGATAAPTLPVPATPAGASDMAVPRATAAPAVISAVVQRHPFTCVPLSQPMTMTTATGSSPVAGPSSHPAPPAQVHSDFHCSNCSTFNPSVRQSGESWYVVTAGHEVGVFSNWHTISSIA</sequence>
<evidence type="ECO:0000313" key="2">
    <source>
        <dbReference type="EMBL" id="PBK83239.1"/>
    </source>
</evidence>
<dbReference type="InParanoid" id="A0A2H3CJH5"/>
<feature type="region of interest" description="Disordered" evidence="1">
    <location>
        <begin position="1"/>
        <end position="20"/>
    </location>
</feature>
<feature type="region of interest" description="Disordered" evidence="1">
    <location>
        <begin position="56"/>
        <end position="76"/>
    </location>
</feature>
<dbReference type="OrthoDB" id="3270804at2759"/>
<reference evidence="3" key="1">
    <citation type="journal article" date="2017" name="Nat. Ecol. Evol.">
        <title>Genome expansion and lineage-specific genetic innovations in the forest pathogenic fungi Armillaria.</title>
        <authorList>
            <person name="Sipos G."/>
            <person name="Prasanna A.N."/>
            <person name="Walter M.C."/>
            <person name="O'Connor E."/>
            <person name="Balint B."/>
            <person name="Krizsan K."/>
            <person name="Kiss B."/>
            <person name="Hess J."/>
            <person name="Varga T."/>
            <person name="Slot J."/>
            <person name="Riley R."/>
            <person name="Boka B."/>
            <person name="Rigling D."/>
            <person name="Barry K."/>
            <person name="Lee J."/>
            <person name="Mihaltcheva S."/>
            <person name="LaButti K."/>
            <person name="Lipzen A."/>
            <person name="Waldron R."/>
            <person name="Moloney N.M."/>
            <person name="Sperisen C."/>
            <person name="Kredics L."/>
            <person name="Vagvoelgyi C."/>
            <person name="Patrignani A."/>
            <person name="Fitzpatrick D."/>
            <person name="Nagy I."/>
            <person name="Doyle S."/>
            <person name="Anderson J.B."/>
            <person name="Grigoriev I.V."/>
            <person name="Gueldener U."/>
            <person name="Muensterkoetter M."/>
            <person name="Nagy L.G."/>
        </authorList>
    </citation>
    <scope>NUCLEOTIDE SEQUENCE [LARGE SCALE GENOMIC DNA]</scope>
    <source>
        <strain evidence="3">Ar21-2</strain>
    </source>
</reference>